<dbReference type="InterPro" id="IPR050250">
    <property type="entry name" value="Macrolide_Exporter_MacB"/>
</dbReference>
<feature type="transmembrane region" description="Helical" evidence="7">
    <location>
        <begin position="328"/>
        <end position="356"/>
    </location>
</feature>
<proteinExistence type="inferred from homology"/>
<evidence type="ECO:0000313" key="10">
    <source>
        <dbReference type="EMBL" id="BDU68497.1"/>
    </source>
</evidence>
<keyword evidence="3 7" id="KW-0812">Transmembrane</keyword>
<keyword evidence="11" id="KW-1185">Reference proteome</keyword>
<evidence type="ECO:0000256" key="7">
    <source>
        <dbReference type="SAM" id="Phobius"/>
    </source>
</evidence>
<keyword evidence="2" id="KW-1003">Cell membrane</keyword>
<dbReference type="PANTHER" id="PTHR30572:SF4">
    <property type="entry name" value="ABC TRANSPORTER PERMEASE YTRF"/>
    <property type="match status" value="1"/>
</dbReference>
<dbReference type="Proteomes" id="UP001242010">
    <property type="component" value="Chromosome"/>
</dbReference>
<comment type="similarity">
    <text evidence="6">Belongs to the ABC-4 integral membrane protein family.</text>
</comment>
<evidence type="ECO:0000256" key="6">
    <source>
        <dbReference type="ARBA" id="ARBA00038076"/>
    </source>
</evidence>
<keyword evidence="4 7" id="KW-1133">Transmembrane helix</keyword>
<name>A0ABM8DNF5_9BACT</name>
<dbReference type="Pfam" id="PF02687">
    <property type="entry name" value="FtsX"/>
    <property type="match status" value="1"/>
</dbReference>
<comment type="subcellular location">
    <subcellularLocation>
        <location evidence="1">Cell membrane</location>
        <topology evidence="1">Multi-pass membrane protein</topology>
    </subcellularLocation>
</comment>
<evidence type="ECO:0000259" key="8">
    <source>
        <dbReference type="Pfam" id="PF02687"/>
    </source>
</evidence>
<dbReference type="RefSeq" id="WP_286355134.1">
    <property type="nucleotide sequence ID" value="NZ_AP027079.1"/>
</dbReference>
<sequence length="407" mass="43043">MDIREPLSAAVRALKANKLRSALTTLGIIIGVAAVIVVVSLVQGLQTSVLKQVERAGSQTIFIRPVMPGDMPFAELTKIKNKDLTLDNMRALAHAVPQITQVTPIFFNGSEVKADGRTANANLIMTDESYLELNSINLVAGRNFVPSDLRLGNKVAIIGPRVIEKLGLKGNPLGHILTTPTLSLEVIGVLEEQGAQLGNDPDQNILIPLSTGLAQLSETQRRQLFFQARIDPRLTADDGAALVEDALRRIKGLRGKELSGFKVFSPKQITGIISGITGTITAVAGGMVSIALLVGGIGIMNIMLVSVTERTREIGVRKAVGAKRHDIMLQFLIEAAFLCVLGGAIGVGLGFILGAALGKALLGTMGSVPIWAIVSAFAVPAAIGLIFGLYPAAKASKLDPIEALRYE</sequence>
<evidence type="ECO:0000313" key="11">
    <source>
        <dbReference type="Proteomes" id="UP001242010"/>
    </source>
</evidence>
<reference evidence="11" key="1">
    <citation type="journal article" date="2023" name="Int. J. Syst. Evol. Microbiol.">
        <title>Mesoterricola silvestris gen. nov., sp. nov., Mesoterricola sediminis sp. nov., Geothrix oryzae sp. nov., Geothrix edaphica sp. nov., Geothrix rubra sp. nov., and Geothrix limicola sp. nov., six novel members of Acidobacteriota isolated from soils.</title>
        <authorList>
            <person name="Itoh H."/>
            <person name="Sugisawa Y."/>
            <person name="Mise K."/>
            <person name="Xu Z."/>
            <person name="Kuniyasu M."/>
            <person name="Ushijima N."/>
            <person name="Kawano K."/>
            <person name="Kobayashi E."/>
            <person name="Shiratori Y."/>
            <person name="Masuda Y."/>
            <person name="Senoo K."/>
        </authorList>
    </citation>
    <scope>NUCLEOTIDE SEQUENCE [LARGE SCALE GENOMIC DNA]</scope>
    <source>
        <strain evidence="11">Red222</strain>
    </source>
</reference>
<dbReference type="InterPro" id="IPR025857">
    <property type="entry name" value="MacB_PCD"/>
</dbReference>
<protein>
    <submittedName>
        <fullName evidence="10">ABC transporter permease</fullName>
    </submittedName>
</protein>
<evidence type="ECO:0000256" key="4">
    <source>
        <dbReference type="ARBA" id="ARBA00022989"/>
    </source>
</evidence>
<dbReference type="InterPro" id="IPR003838">
    <property type="entry name" value="ABC3_permease_C"/>
</dbReference>
<evidence type="ECO:0000256" key="5">
    <source>
        <dbReference type="ARBA" id="ARBA00023136"/>
    </source>
</evidence>
<gene>
    <name evidence="10" type="ORF">GETHOR_05980</name>
</gene>
<evidence type="ECO:0000259" key="9">
    <source>
        <dbReference type="Pfam" id="PF12704"/>
    </source>
</evidence>
<dbReference type="PANTHER" id="PTHR30572">
    <property type="entry name" value="MEMBRANE COMPONENT OF TRANSPORTER-RELATED"/>
    <property type="match status" value="1"/>
</dbReference>
<evidence type="ECO:0000256" key="2">
    <source>
        <dbReference type="ARBA" id="ARBA00022475"/>
    </source>
</evidence>
<feature type="transmembrane region" description="Helical" evidence="7">
    <location>
        <begin position="21"/>
        <end position="42"/>
    </location>
</feature>
<dbReference type="EMBL" id="AP027079">
    <property type="protein sequence ID" value="BDU68497.1"/>
    <property type="molecule type" value="Genomic_DNA"/>
</dbReference>
<organism evidence="10 11">
    <name type="scientific">Geothrix oryzae</name>
    <dbReference type="NCBI Taxonomy" id="2927975"/>
    <lineage>
        <taxon>Bacteria</taxon>
        <taxon>Pseudomonadati</taxon>
        <taxon>Acidobacteriota</taxon>
        <taxon>Holophagae</taxon>
        <taxon>Holophagales</taxon>
        <taxon>Holophagaceae</taxon>
        <taxon>Geothrix</taxon>
    </lineage>
</organism>
<evidence type="ECO:0000256" key="1">
    <source>
        <dbReference type="ARBA" id="ARBA00004651"/>
    </source>
</evidence>
<feature type="transmembrane region" description="Helical" evidence="7">
    <location>
        <begin position="282"/>
        <end position="307"/>
    </location>
</feature>
<accession>A0ABM8DNF5</accession>
<keyword evidence="5 7" id="KW-0472">Membrane</keyword>
<feature type="domain" description="MacB-like periplasmic core" evidence="9">
    <location>
        <begin position="21"/>
        <end position="234"/>
    </location>
</feature>
<dbReference type="Pfam" id="PF12704">
    <property type="entry name" value="MacB_PCD"/>
    <property type="match status" value="1"/>
</dbReference>
<feature type="domain" description="ABC3 transporter permease C-terminal" evidence="8">
    <location>
        <begin position="287"/>
        <end position="400"/>
    </location>
</feature>
<evidence type="ECO:0000256" key="3">
    <source>
        <dbReference type="ARBA" id="ARBA00022692"/>
    </source>
</evidence>
<feature type="transmembrane region" description="Helical" evidence="7">
    <location>
        <begin position="368"/>
        <end position="390"/>
    </location>
</feature>